<sequence>MSSSLSADCHTTPTGRPGRGCACRCIQPSFRQSCLVVTALRLRQPRRSRADQPATICHMNGASHGRPSLPEDVCSSSHEQEDMIHGTVPPSLQALGAAALLQALLPGAADAKDIVQQTQETLGGGTEILEKGGGGGLTPLGIAAVFSPVILYGIFSVIRTTINPRLKLADFYFIAAGGFIAINILSILIFKVRFF</sequence>
<evidence type="ECO:0000313" key="3">
    <source>
        <dbReference type="Proteomes" id="UP001485043"/>
    </source>
</evidence>
<comment type="caution">
    <text evidence="2">The sequence shown here is derived from an EMBL/GenBank/DDBJ whole genome shotgun (WGS) entry which is preliminary data.</text>
</comment>
<feature type="transmembrane region" description="Helical" evidence="1">
    <location>
        <begin position="140"/>
        <end position="159"/>
    </location>
</feature>
<reference evidence="2 3" key="1">
    <citation type="journal article" date="2024" name="Nat. Commun.">
        <title>Phylogenomics reveals the evolutionary origins of lichenization in chlorophyte algae.</title>
        <authorList>
            <person name="Puginier C."/>
            <person name="Libourel C."/>
            <person name="Otte J."/>
            <person name="Skaloud P."/>
            <person name="Haon M."/>
            <person name="Grisel S."/>
            <person name="Petersen M."/>
            <person name="Berrin J.G."/>
            <person name="Delaux P.M."/>
            <person name="Dal Grande F."/>
            <person name="Keller J."/>
        </authorList>
    </citation>
    <scope>NUCLEOTIDE SEQUENCE [LARGE SCALE GENOMIC DNA]</scope>
    <source>
        <strain evidence="2 3">SAG 2523</strain>
    </source>
</reference>
<keyword evidence="1" id="KW-0472">Membrane</keyword>
<gene>
    <name evidence="2" type="ORF">WJX84_008884</name>
</gene>
<accession>A0AAW1T399</accession>
<feature type="transmembrane region" description="Helical" evidence="1">
    <location>
        <begin position="171"/>
        <end position="190"/>
    </location>
</feature>
<protein>
    <submittedName>
        <fullName evidence="2">Uncharacterized protein</fullName>
    </submittedName>
</protein>
<proteinExistence type="predicted"/>
<dbReference type="EMBL" id="JALJOV010000485">
    <property type="protein sequence ID" value="KAK9863343.1"/>
    <property type="molecule type" value="Genomic_DNA"/>
</dbReference>
<evidence type="ECO:0000256" key="1">
    <source>
        <dbReference type="SAM" id="Phobius"/>
    </source>
</evidence>
<evidence type="ECO:0000313" key="2">
    <source>
        <dbReference type="EMBL" id="KAK9863343.1"/>
    </source>
</evidence>
<dbReference type="AlphaFoldDB" id="A0AAW1T399"/>
<keyword evidence="1" id="KW-1133">Transmembrane helix</keyword>
<name>A0AAW1T399_9CHLO</name>
<keyword evidence="3" id="KW-1185">Reference proteome</keyword>
<keyword evidence="1" id="KW-0812">Transmembrane</keyword>
<organism evidence="2 3">
    <name type="scientific">Apatococcus fuscideae</name>
    <dbReference type="NCBI Taxonomy" id="2026836"/>
    <lineage>
        <taxon>Eukaryota</taxon>
        <taxon>Viridiplantae</taxon>
        <taxon>Chlorophyta</taxon>
        <taxon>core chlorophytes</taxon>
        <taxon>Trebouxiophyceae</taxon>
        <taxon>Chlorellales</taxon>
        <taxon>Chlorellaceae</taxon>
        <taxon>Apatococcus</taxon>
    </lineage>
</organism>
<dbReference type="Proteomes" id="UP001485043">
    <property type="component" value="Unassembled WGS sequence"/>
</dbReference>